<keyword evidence="2" id="KW-1185">Reference proteome</keyword>
<name>A0A7R7DIZ2_9ACTN</name>
<accession>A0A7R7DIZ2</accession>
<sequence length="121" mass="12849">MVRRPGSRVCPDASREICGWDIPTRAAIAVWLSPTVPITVVSTVAQSPAASAARMSGLWYRSAGTAACFEGASVHPVHRLTVAEPLNGRPQTEQLTDPTMLSSSVGSPYLHAYGVDLCTRV</sequence>
<dbReference type="KEGG" id="atl:Athai_00330"/>
<proteinExistence type="predicted"/>
<gene>
    <name evidence="1" type="ORF">Athai_00330</name>
</gene>
<reference evidence="1 2" key="1">
    <citation type="submission" date="2020-08" db="EMBL/GenBank/DDBJ databases">
        <title>Whole genome shotgun sequence of Actinocatenispora thailandica NBRC 105041.</title>
        <authorList>
            <person name="Komaki H."/>
            <person name="Tamura T."/>
        </authorList>
    </citation>
    <scope>NUCLEOTIDE SEQUENCE [LARGE SCALE GENOMIC DNA]</scope>
    <source>
        <strain evidence="1 2">NBRC 105041</strain>
    </source>
</reference>
<dbReference type="Proteomes" id="UP000611640">
    <property type="component" value="Chromosome"/>
</dbReference>
<protein>
    <submittedName>
        <fullName evidence="1">Uncharacterized protein</fullName>
    </submittedName>
</protein>
<dbReference type="EMBL" id="AP023355">
    <property type="protein sequence ID" value="BCJ32530.1"/>
    <property type="molecule type" value="Genomic_DNA"/>
</dbReference>
<evidence type="ECO:0000313" key="2">
    <source>
        <dbReference type="Proteomes" id="UP000611640"/>
    </source>
</evidence>
<organism evidence="1 2">
    <name type="scientific">Actinocatenispora thailandica</name>
    <dbReference type="NCBI Taxonomy" id="227318"/>
    <lineage>
        <taxon>Bacteria</taxon>
        <taxon>Bacillati</taxon>
        <taxon>Actinomycetota</taxon>
        <taxon>Actinomycetes</taxon>
        <taxon>Micromonosporales</taxon>
        <taxon>Micromonosporaceae</taxon>
        <taxon>Actinocatenispora</taxon>
    </lineage>
</organism>
<evidence type="ECO:0000313" key="1">
    <source>
        <dbReference type="EMBL" id="BCJ32530.1"/>
    </source>
</evidence>
<dbReference type="AlphaFoldDB" id="A0A7R7DIZ2"/>